<dbReference type="AlphaFoldDB" id="A0A4Y3KR92"/>
<keyword evidence="3" id="KW-1185">Reference proteome</keyword>
<name>A0A4Y3KR92_9CELL</name>
<evidence type="ECO:0000256" key="1">
    <source>
        <dbReference type="SAM" id="MobiDB-lite"/>
    </source>
</evidence>
<reference evidence="2" key="1">
    <citation type="submission" date="2019-06" db="EMBL/GenBank/DDBJ databases">
        <title>Whole genome shotgun sequence of Cellulomonas cellasea NBRC 3753.</title>
        <authorList>
            <person name="Hosoyama A."/>
            <person name="Uohara A."/>
            <person name="Ohji S."/>
            <person name="Ichikawa N."/>
        </authorList>
    </citation>
    <scope>NUCLEOTIDE SEQUENCE [LARGE SCALE GENOMIC DNA]</scope>
    <source>
        <strain evidence="2">NBRC 3753</strain>
    </source>
</reference>
<comment type="caution">
    <text evidence="2">The sequence shown here is derived from an EMBL/GenBank/DDBJ whole genome shotgun (WGS) entry which is preliminary data.</text>
</comment>
<dbReference type="Proteomes" id="UP000317046">
    <property type="component" value="Unassembled WGS sequence"/>
</dbReference>
<evidence type="ECO:0000313" key="2">
    <source>
        <dbReference type="EMBL" id="GEA86931.1"/>
    </source>
</evidence>
<evidence type="ECO:0000313" key="3">
    <source>
        <dbReference type="Proteomes" id="UP000317046"/>
    </source>
</evidence>
<gene>
    <name evidence="2" type="ORF">CCE01nite_08800</name>
</gene>
<feature type="compositionally biased region" description="Polar residues" evidence="1">
    <location>
        <begin position="8"/>
        <end position="19"/>
    </location>
</feature>
<feature type="region of interest" description="Disordered" evidence="1">
    <location>
        <begin position="57"/>
        <end position="88"/>
    </location>
</feature>
<accession>A0A4Y3KR92</accession>
<protein>
    <submittedName>
        <fullName evidence="2">Uncharacterized protein</fullName>
    </submittedName>
</protein>
<proteinExistence type="predicted"/>
<sequence>MTRCGSAGSVTPRATSSRTVRIGTSAVTTSGRADTAAVLADGSSAVQADRSRAALASATASAGVEGGRRTGIETSVRTGGSCHAEPADVTERAKVSNLSFAAPSVRADPADP</sequence>
<feature type="region of interest" description="Disordered" evidence="1">
    <location>
        <begin position="1"/>
        <end position="31"/>
    </location>
</feature>
<dbReference type="EMBL" id="BJLR01000009">
    <property type="protein sequence ID" value="GEA86931.1"/>
    <property type="molecule type" value="Genomic_DNA"/>
</dbReference>
<organism evidence="2 3">
    <name type="scientific">Cellulomonas cellasea</name>
    <dbReference type="NCBI Taxonomy" id="43670"/>
    <lineage>
        <taxon>Bacteria</taxon>
        <taxon>Bacillati</taxon>
        <taxon>Actinomycetota</taxon>
        <taxon>Actinomycetes</taxon>
        <taxon>Micrococcales</taxon>
        <taxon>Cellulomonadaceae</taxon>
        <taxon>Cellulomonas</taxon>
    </lineage>
</organism>